<dbReference type="AlphaFoldDB" id="A0AA41SUA4"/>
<protein>
    <recommendedName>
        <fullName evidence="1">COMM domain-containing protein 5</fullName>
    </recommendedName>
</protein>
<dbReference type="Pfam" id="PF21672">
    <property type="entry name" value="COMM_HN"/>
    <property type="match status" value="1"/>
</dbReference>
<feature type="compositionally biased region" description="Low complexity" evidence="3">
    <location>
        <begin position="55"/>
        <end position="65"/>
    </location>
</feature>
<name>A0AA41SUA4_SCICA</name>
<feature type="domain" description="COMM" evidence="4">
    <location>
        <begin position="229"/>
        <end position="293"/>
    </location>
</feature>
<dbReference type="GO" id="GO:0005634">
    <property type="term" value="C:nucleus"/>
    <property type="evidence" value="ECO:0007669"/>
    <property type="project" value="TreeGrafter"/>
</dbReference>
<evidence type="ECO:0000256" key="3">
    <source>
        <dbReference type="SAM" id="MobiDB-lite"/>
    </source>
</evidence>
<dbReference type="Proteomes" id="UP001166674">
    <property type="component" value="Unassembled WGS sequence"/>
</dbReference>
<dbReference type="PANTHER" id="PTHR15666:SF1">
    <property type="entry name" value="COMM DOMAIN-CONTAINING PROTEIN 5"/>
    <property type="match status" value="1"/>
</dbReference>
<comment type="similarity">
    <text evidence="2">Belongs to the COMM domain-containing protein 5 family.</text>
</comment>
<accession>A0AA41SUA4</accession>
<dbReference type="InterPro" id="IPR037357">
    <property type="entry name" value="COMMD5"/>
</dbReference>
<evidence type="ECO:0000313" key="6">
    <source>
        <dbReference type="Proteomes" id="UP001166674"/>
    </source>
</evidence>
<dbReference type="EMBL" id="JAATJV010195099">
    <property type="protein sequence ID" value="MBZ3872910.1"/>
    <property type="molecule type" value="Genomic_DNA"/>
</dbReference>
<proteinExistence type="inferred from homology"/>
<evidence type="ECO:0000256" key="2">
    <source>
        <dbReference type="ARBA" id="ARBA00093452"/>
    </source>
</evidence>
<sequence>MGAASPLWRRSPGPGVLARETTVRVCLEYWADDSERGPGNAYRVRKGRVGGRGEPGLSNGGPQLQLGPPPWPIKEEEAGMSALGAAAPYLHHPADSHSGRVSFLGHLSPEVAAMARFLGDLDRSTFRKLLKLVVSSLQGEDCREAVQRLGASSSLSEEQLGALLAGTHTLLQQALRLPSPSLKPDAFKDQLQELGIPQDLVGDLTSVVFGGQRPLLDSVAQQEGAWLPHIADFRWRVDVAISTSALTRSLQPSILMQLKLSDGSAYRFEVPTAKFQELRYNVALVLKEMADLERRCERRLQD</sequence>
<dbReference type="PROSITE" id="PS51269">
    <property type="entry name" value="COMM"/>
    <property type="match status" value="1"/>
</dbReference>
<gene>
    <name evidence="5" type="ORF">SUZIE_120300</name>
</gene>
<feature type="region of interest" description="Disordered" evidence="3">
    <location>
        <begin position="41"/>
        <end position="65"/>
    </location>
</feature>
<dbReference type="CDD" id="cd04753">
    <property type="entry name" value="Commd5_HCaRG"/>
    <property type="match status" value="1"/>
</dbReference>
<dbReference type="Pfam" id="PF07258">
    <property type="entry name" value="COMM_domain"/>
    <property type="match status" value="1"/>
</dbReference>
<reference evidence="5" key="1">
    <citation type="submission" date="2020-03" db="EMBL/GenBank/DDBJ databases">
        <title>Studies in the Genomics of Life Span.</title>
        <authorList>
            <person name="Glass D."/>
        </authorList>
    </citation>
    <scope>NUCLEOTIDE SEQUENCE</scope>
    <source>
        <strain evidence="5">SUZIE</strain>
        <tissue evidence="5">Muscle</tissue>
    </source>
</reference>
<evidence type="ECO:0000256" key="1">
    <source>
        <dbReference type="ARBA" id="ARBA00016556"/>
    </source>
</evidence>
<evidence type="ECO:0000259" key="4">
    <source>
        <dbReference type="PROSITE" id="PS51269"/>
    </source>
</evidence>
<organism evidence="5 6">
    <name type="scientific">Sciurus carolinensis</name>
    <name type="common">Eastern gray squirrel</name>
    <dbReference type="NCBI Taxonomy" id="30640"/>
    <lineage>
        <taxon>Eukaryota</taxon>
        <taxon>Metazoa</taxon>
        <taxon>Chordata</taxon>
        <taxon>Craniata</taxon>
        <taxon>Vertebrata</taxon>
        <taxon>Euteleostomi</taxon>
        <taxon>Mammalia</taxon>
        <taxon>Eutheria</taxon>
        <taxon>Euarchontoglires</taxon>
        <taxon>Glires</taxon>
        <taxon>Rodentia</taxon>
        <taxon>Sciuromorpha</taxon>
        <taxon>Sciuridae</taxon>
        <taxon>Sciurinae</taxon>
        <taxon>Sciurini</taxon>
        <taxon>Sciurus</taxon>
    </lineage>
</organism>
<dbReference type="InterPro" id="IPR017920">
    <property type="entry name" value="COMM"/>
</dbReference>
<dbReference type="PANTHER" id="PTHR15666">
    <property type="entry name" value="COMM DOMAIN CONTAINING PROTEIN 5"/>
    <property type="match status" value="1"/>
</dbReference>
<evidence type="ECO:0000313" key="5">
    <source>
        <dbReference type="EMBL" id="MBZ3872910.1"/>
    </source>
</evidence>
<keyword evidence="6" id="KW-1185">Reference proteome</keyword>
<comment type="caution">
    <text evidence="5">The sequence shown here is derived from an EMBL/GenBank/DDBJ whole genome shotgun (WGS) entry which is preliminary data.</text>
</comment>